<accession>A0A0X3P0K3</accession>
<evidence type="ECO:0000313" key="4">
    <source>
        <dbReference type="EMBL" id="JAP45378.1"/>
    </source>
</evidence>
<dbReference type="EMBL" id="GEEE01017847">
    <property type="protein sequence ID" value="JAP45378.1"/>
    <property type="molecule type" value="Transcribed_RNA"/>
</dbReference>
<feature type="signal peptide" evidence="2">
    <location>
        <begin position="1"/>
        <end position="18"/>
    </location>
</feature>
<evidence type="ECO:0000256" key="2">
    <source>
        <dbReference type="SAM" id="SignalP"/>
    </source>
</evidence>
<dbReference type="SMART" id="SM00409">
    <property type="entry name" value="IG"/>
    <property type="match status" value="1"/>
</dbReference>
<organism evidence="4">
    <name type="scientific">Schistocephalus solidus</name>
    <name type="common">Tapeworm</name>
    <dbReference type="NCBI Taxonomy" id="70667"/>
    <lineage>
        <taxon>Eukaryota</taxon>
        <taxon>Metazoa</taxon>
        <taxon>Spiralia</taxon>
        <taxon>Lophotrochozoa</taxon>
        <taxon>Platyhelminthes</taxon>
        <taxon>Cestoda</taxon>
        <taxon>Eucestoda</taxon>
        <taxon>Diphyllobothriidea</taxon>
        <taxon>Diphyllobothriidae</taxon>
        <taxon>Schistocephalus</taxon>
    </lineage>
</organism>
<keyword evidence="1" id="KW-0812">Transmembrane</keyword>
<name>A0A0X3P0K3_SCHSO</name>
<keyword evidence="1" id="KW-0472">Membrane</keyword>
<proteinExistence type="predicted"/>
<dbReference type="SUPFAM" id="SSF48726">
    <property type="entry name" value="Immunoglobulin"/>
    <property type="match status" value="1"/>
</dbReference>
<feature type="transmembrane region" description="Helical" evidence="1">
    <location>
        <begin position="235"/>
        <end position="256"/>
    </location>
</feature>
<dbReference type="AlphaFoldDB" id="A0A0X3P0K3"/>
<reference evidence="4" key="1">
    <citation type="submission" date="2016-01" db="EMBL/GenBank/DDBJ databases">
        <title>Reference transcriptome for the parasite Schistocephalus solidus: insights into the molecular evolution of parasitism.</title>
        <authorList>
            <person name="Hebert F.O."/>
            <person name="Grambauer S."/>
            <person name="Barber I."/>
            <person name="Landry C.R."/>
            <person name="Aubin-Horth N."/>
        </authorList>
    </citation>
    <scope>NUCLEOTIDE SEQUENCE</scope>
</reference>
<feature type="domain" description="Ig-like" evidence="3">
    <location>
        <begin position="137"/>
        <end position="230"/>
    </location>
</feature>
<dbReference type="InterPro" id="IPR036179">
    <property type="entry name" value="Ig-like_dom_sf"/>
</dbReference>
<dbReference type="InterPro" id="IPR013783">
    <property type="entry name" value="Ig-like_fold"/>
</dbReference>
<dbReference type="InterPro" id="IPR003599">
    <property type="entry name" value="Ig_sub"/>
</dbReference>
<feature type="chain" id="PRO_5007050831" evidence="2">
    <location>
        <begin position="19"/>
        <end position="296"/>
    </location>
</feature>
<sequence>MLASIVTFLLYSAAVARGQSTCLKNAEVNLITRTEKIGQVHFEKKVVDSKTPINMTFVIPGSREIKKIKWRFNDGPIDVDNDGRPPVHYLLEENASKITVTLVLEAPRQHFIGEWLMELKDTGGNIINQTCQLTSPPLVHRFEETFRATEGYELKAVCRSASMPLPSSARWFKLDDSLNLQPVNSAPDSYEIPGDTLLFAEVHKSDTGIYFCNVTGIGGTDSAPAYIKVKSRLAALWPFIGILAELIILLLTIIIYERHKATKDKKAAEDFPLLGSQVNAGGDAKASPSHSSAVKV</sequence>
<dbReference type="InterPro" id="IPR007110">
    <property type="entry name" value="Ig-like_dom"/>
</dbReference>
<evidence type="ECO:0000259" key="3">
    <source>
        <dbReference type="PROSITE" id="PS50835"/>
    </source>
</evidence>
<dbReference type="PROSITE" id="PS50835">
    <property type="entry name" value="IG_LIKE"/>
    <property type="match status" value="1"/>
</dbReference>
<gene>
    <name evidence="4" type="primary">BASI</name>
    <name evidence="4" type="ORF">TR131386</name>
</gene>
<dbReference type="Gene3D" id="2.60.40.10">
    <property type="entry name" value="Immunoglobulins"/>
    <property type="match status" value="1"/>
</dbReference>
<keyword evidence="1" id="KW-1133">Transmembrane helix</keyword>
<protein>
    <submittedName>
        <fullName evidence="4">Basigin</fullName>
    </submittedName>
</protein>
<keyword evidence="2" id="KW-0732">Signal</keyword>
<evidence type="ECO:0000256" key="1">
    <source>
        <dbReference type="SAM" id="Phobius"/>
    </source>
</evidence>